<dbReference type="PROSITE" id="PS00195">
    <property type="entry name" value="GLUTAREDOXIN_1"/>
    <property type="match status" value="1"/>
</dbReference>
<accession>A0A915CMX0</accession>
<dbReference type="PANTHER" id="PTHR46185:SF1">
    <property type="entry name" value="GLUTAREDOXIN-1"/>
    <property type="match status" value="1"/>
</dbReference>
<dbReference type="Pfam" id="PF00462">
    <property type="entry name" value="Glutaredoxin"/>
    <property type="match status" value="1"/>
</dbReference>
<evidence type="ECO:0000256" key="3">
    <source>
        <dbReference type="ARBA" id="ARBA00013662"/>
    </source>
</evidence>
<dbReference type="WBParaSite" id="jg10794">
    <property type="protein sequence ID" value="jg10794"/>
    <property type="gene ID" value="jg10794"/>
</dbReference>
<evidence type="ECO:0000256" key="1">
    <source>
        <dbReference type="ARBA" id="ARBA00002549"/>
    </source>
</evidence>
<dbReference type="InterPro" id="IPR036249">
    <property type="entry name" value="Thioredoxin-like_sf"/>
</dbReference>
<evidence type="ECO:0000256" key="2">
    <source>
        <dbReference type="ARBA" id="ARBA00007787"/>
    </source>
</evidence>
<sequence length="122" mass="13952">MTSAKTFVNNLISTKKVAMFSKSYCPYCTKAKKALEPFKLSSDVYEVVELENRKDCDEIQDYLKELTGGVQCPESLLAANSLAVEMTLRLPRKTEPWKRSLLKLEPSNLPVYTNSNYFKILF</sequence>
<dbReference type="SUPFAM" id="SSF52833">
    <property type="entry name" value="Thioredoxin-like"/>
    <property type="match status" value="1"/>
</dbReference>
<dbReference type="Proteomes" id="UP000887574">
    <property type="component" value="Unplaced"/>
</dbReference>
<feature type="domain" description="Glutaredoxin" evidence="4">
    <location>
        <begin position="17"/>
        <end position="73"/>
    </location>
</feature>
<evidence type="ECO:0000313" key="5">
    <source>
        <dbReference type="Proteomes" id="UP000887574"/>
    </source>
</evidence>
<reference evidence="6" key="1">
    <citation type="submission" date="2022-11" db="UniProtKB">
        <authorList>
            <consortium name="WormBaseParasite"/>
        </authorList>
    </citation>
    <scope>IDENTIFICATION</scope>
</reference>
<dbReference type="PROSITE" id="PS51354">
    <property type="entry name" value="GLUTAREDOXIN_2"/>
    <property type="match status" value="1"/>
</dbReference>
<organism evidence="5 6">
    <name type="scientific">Ditylenchus dipsaci</name>
    <dbReference type="NCBI Taxonomy" id="166011"/>
    <lineage>
        <taxon>Eukaryota</taxon>
        <taxon>Metazoa</taxon>
        <taxon>Ecdysozoa</taxon>
        <taxon>Nematoda</taxon>
        <taxon>Chromadorea</taxon>
        <taxon>Rhabditida</taxon>
        <taxon>Tylenchina</taxon>
        <taxon>Tylenchomorpha</taxon>
        <taxon>Sphaerularioidea</taxon>
        <taxon>Anguinidae</taxon>
        <taxon>Anguininae</taxon>
        <taxon>Ditylenchus</taxon>
    </lineage>
</organism>
<comment type="function">
    <text evidence="1">Has a glutathione-disulfide oxidoreductase activity in the presence of NADPH and glutathione reductase. Reduces low molecular weight disulfides and proteins.</text>
</comment>
<dbReference type="InterPro" id="IPR047185">
    <property type="entry name" value="GLRX1"/>
</dbReference>
<proteinExistence type="inferred from homology"/>
<dbReference type="GO" id="GO:0005739">
    <property type="term" value="C:mitochondrion"/>
    <property type="evidence" value="ECO:0007669"/>
    <property type="project" value="TreeGrafter"/>
</dbReference>
<dbReference type="Gene3D" id="3.40.30.10">
    <property type="entry name" value="Glutaredoxin"/>
    <property type="match status" value="1"/>
</dbReference>
<dbReference type="GO" id="GO:0015038">
    <property type="term" value="F:glutathione disulfide oxidoreductase activity"/>
    <property type="evidence" value="ECO:0007669"/>
    <property type="project" value="TreeGrafter"/>
</dbReference>
<comment type="similarity">
    <text evidence="2">Belongs to the glutaredoxin family.</text>
</comment>
<keyword evidence="5" id="KW-1185">Reference proteome</keyword>
<dbReference type="PANTHER" id="PTHR46185">
    <property type="entry name" value="GLUTAREDOXIN-1"/>
    <property type="match status" value="1"/>
</dbReference>
<evidence type="ECO:0000313" key="6">
    <source>
        <dbReference type="WBParaSite" id="jg10794"/>
    </source>
</evidence>
<dbReference type="AlphaFoldDB" id="A0A915CMX0"/>
<name>A0A915CMX0_9BILA</name>
<protein>
    <recommendedName>
        <fullName evidence="3">Glutaredoxin-1</fullName>
    </recommendedName>
</protein>
<dbReference type="InterPro" id="IPR011767">
    <property type="entry name" value="GLR_AS"/>
</dbReference>
<dbReference type="InterPro" id="IPR002109">
    <property type="entry name" value="Glutaredoxin"/>
</dbReference>
<evidence type="ECO:0000259" key="4">
    <source>
        <dbReference type="Pfam" id="PF00462"/>
    </source>
</evidence>